<dbReference type="GO" id="GO:0006313">
    <property type="term" value="P:DNA transposition"/>
    <property type="evidence" value="ECO:0007669"/>
    <property type="project" value="InterPro"/>
</dbReference>
<dbReference type="InterPro" id="IPR003346">
    <property type="entry name" value="Transposase_20"/>
</dbReference>
<gene>
    <name evidence="3" type="ORF">A2763_00935</name>
</gene>
<sequence>MNQSVGIDVGKRELVASIRDTDGKTAIAAPFPNTSIGLRKLAVHLAKSNVGADDPVLLESTGPYHWLPARTLTDRGFFVKVANPLHTKQIARHSIRKRKTDKVDASHLAFLASQGYGYRFVETAELAKKKALVRHYWKLRSTATSYLLHERYLKEYRGVSKHGIFPLLEKRCEAMQEAIVEEWNEGNDLKYLDSIPGVSPFIAATILAELAPLNRFERMEQIVAFAGLDPSVKQSGGVRGTHGPISKRGSPFLRHALYLAVFGSFSHRPMNAVYKRYKERGLHHNAIMCVLSRKVLRIAIALLRKRRTFDPKFLNA</sequence>
<dbReference type="EMBL" id="MFKV01000006">
    <property type="protein sequence ID" value="OGG50884.1"/>
    <property type="molecule type" value="Genomic_DNA"/>
</dbReference>
<evidence type="ECO:0000313" key="4">
    <source>
        <dbReference type="Proteomes" id="UP000178370"/>
    </source>
</evidence>
<dbReference type="Pfam" id="PF01548">
    <property type="entry name" value="DEDD_Tnp_IS110"/>
    <property type="match status" value="1"/>
</dbReference>
<dbReference type="PANTHER" id="PTHR33055:SF13">
    <property type="entry name" value="TRANSPOSASE"/>
    <property type="match status" value="1"/>
</dbReference>
<dbReference type="GO" id="GO:0003677">
    <property type="term" value="F:DNA binding"/>
    <property type="evidence" value="ECO:0007669"/>
    <property type="project" value="InterPro"/>
</dbReference>
<evidence type="ECO:0000313" key="3">
    <source>
        <dbReference type="EMBL" id="OGG50884.1"/>
    </source>
</evidence>
<accession>A0A1F6CNZ1</accession>
<reference evidence="3 4" key="1">
    <citation type="journal article" date="2016" name="Nat. Commun.">
        <title>Thousands of microbial genomes shed light on interconnected biogeochemical processes in an aquifer system.</title>
        <authorList>
            <person name="Anantharaman K."/>
            <person name="Brown C.T."/>
            <person name="Hug L.A."/>
            <person name="Sharon I."/>
            <person name="Castelle C.J."/>
            <person name="Probst A.J."/>
            <person name="Thomas B.C."/>
            <person name="Singh A."/>
            <person name="Wilkins M.J."/>
            <person name="Karaoz U."/>
            <person name="Brodie E.L."/>
            <person name="Williams K.H."/>
            <person name="Hubbard S.S."/>
            <person name="Banfield J.F."/>
        </authorList>
    </citation>
    <scope>NUCLEOTIDE SEQUENCE [LARGE SCALE GENOMIC DNA]</scope>
</reference>
<evidence type="ECO:0000259" key="2">
    <source>
        <dbReference type="Pfam" id="PF02371"/>
    </source>
</evidence>
<dbReference type="AlphaFoldDB" id="A0A1F6CNZ1"/>
<feature type="domain" description="Transposase IS110-like N-terminal" evidence="1">
    <location>
        <begin position="5"/>
        <end position="139"/>
    </location>
</feature>
<dbReference type="InterPro" id="IPR002525">
    <property type="entry name" value="Transp_IS110-like_N"/>
</dbReference>
<dbReference type="GO" id="GO:0004803">
    <property type="term" value="F:transposase activity"/>
    <property type="evidence" value="ECO:0007669"/>
    <property type="project" value="InterPro"/>
</dbReference>
<dbReference type="InterPro" id="IPR047650">
    <property type="entry name" value="Transpos_IS110"/>
</dbReference>
<comment type="caution">
    <text evidence="3">The sequence shown here is derived from an EMBL/GenBank/DDBJ whole genome shotgun (WGS) entry which is preliminary data.</text>
</comment>
<feature type="domain" description="Transposase IS116/IS110/IS902 C-terminal" evidence="2">
    <location>
        <begin position="190"/>
        <end position="269"/>
    </location>
</feature>
<dbReference type="Proteomes" id="UP000178370">
    <property type="component" value="Unassembled WGS sequence"/>
</dbReference>
<name>A0A1F6CNZ1_9BACT</name>
<proteinExistence type="predicted"/>
<dbReference type="Pfam" id="PF02371">
    <property type="entry name" value="Transposase_20"/>
    <property type="match status" value="1"/>
</dbReference>
<dbReference type="PANTHER" id="PTHR33055">
    <property type="entry name" value="TRANSPOSASE FOR INSERTION SEQUENCE ELEMENT IS1111A"/>
    <property type="match status" value="1"/>
</dbReference>
<evidence type="ECO:0000259" key="1">
    <source>
        <dbReference type="Pfam" id="PF01548"/>
    </source>
</evidence>
<protein>
    <submittedName>
        <fullName evidence="3">Uncharacterized protein</fullName>
    </submittedName>
</protein>
<organism evidence="3 4">
    <name type="scientific">Candidatus Kaiserbacteria bacterium RIFCSPHIGHO2_01_FULL_54_36</name>
    <dbReference type="NCBI Taxonomy" id="1798482"/>
    <lineage>
        <taxon>Bacteria</taxon>
        <taxon>Candidatus Kaiseribacteriota</taxon>
    </lineage>
</organism>